<dbReference type="HOGENOM" id="CLU_024499_0_0_5"/>
<gene>
    <name evidence="1" type="ORF">GLS_c11250</name>
</gene>
<accession>A0A067Z216</accession>
<sequence>MLADTLTRSLTDVLERPDLRVIADGLVPILDVSLPLPFRIEGALEPGQPFCLQTATLKLGGPCLEAPRLAPTFLRHAIELMRLLEPGANPYLASFAAARVAALFHALDTGDVAPLPVWLAVFSDAVPDASALMQSWETLSAFLPDLPFFTQHEAERLEGVLTRLWPVLAPAESLMSSGGDSRLAVDPHTGLNRYSSSHRPRPWAITFGSSTASSLSERGFGGAEAARRGMMSALLAKQDPDLVQEGVVRRAREAIGAHFGLPEDAVLLSASGTDCELAVLALVAARTDRPVTSILLAPDETGSGVPLAACGRHFATDSACATLVGKGEVIEGFSPETRLIGVDIRAADGTARAVGEINAQCADLVRREVAEGRHVLLHRLDQSKTGLAAPDMDLVWELCTELGDQLSVVVDVCQARLSPSRVAEWVERGIIVMITGSKFFTGPPFCGAILLPPAIRNRLSSLSLPKGLRAYGNRDEWPEGADASALNNGHNIGLALRWYAALAEMDALFALPDPVIRGRLTRFMTEAVAMVKARPALTMLPMGTPFDDGRWDAVPTILSFLVEDPHAPGRPLALEDARRLHRWLNADLSPWVTEGEGSLLCVLGQPVPVPHPLVEGPAGALRLCAGARLVSGEPSHEGLDEERRLQRECMDARRVLGKLELILKHWDVLLDANPVPRYAPLS</sequence>
<dbReference type="KEGG" id="goy:GLS_c11250"/>
<evidence type="ECO:0000313" key="2">
    <source>
        <dbReference type="Proteomes" id="UP000031656"/>
    </source>
</evidence>
<dbReference type="AlphaFoldDB" id="A0A067Z216"/>
<dbReference type="RefSeq" id="WP_041111530.1">
    <property type="nucleotide sequence ID" value="NZ_CP004373.1"/>
</dbReference>
<protein>
    <submittedName>
        <fullName evidence="1">Uncharacterized protein</fullName>
    </submittedName>
</protein>
<dbReference type="SUPFAM" id="SSF53383">
    <property type="entry name" value="PLP-dependent transferases"/>
    <property type="match status" value="1"/>
</dbReference>
<proteinExistence type="predicted"/>
<dbReference type="GeneID" id="56905359"/>
<reference evidence="1 2" key="1">
    <citation type="journal article" date="2015" name="Appl. Microbiol. Biotechnol.">
        <title>The consequence of an additional NADH dehydrogenase paralog on the growth of Gluconobacter oxydans DSM3504.</title>
        <authorList>
            <person name="Kostner D."/>
            <person name="Luchterhand B."/>
            <person name="Junker A."/>
            <person name="Volland S."/>
            <person name="Daniel R."/>
            <person name="Buchs J."/>
            <person name="Liebl W."/>
            <person name="Ehrenreich A."/>
        </authorList>
    </citation>
    <scope>NUCLEOTIDE SEQUENCE [LARGE SCALE GENOMIC DNA]</scope>
    <source>
        <strain evidence="1">DSM 3504</strain>
    </source>
</reference>
<dbReference type="Proteomes" id="UP000031656">
    <property type="component" value="Chromosome"/>
</dbReference>
<dbReference type="InterPro" id="IPR015424">
    <property type="entry name" value="PyrdxlP-dep_Trfase"/>
</dbReference>
<evidence type="ECO:0000313" key="1">
    <source>
        <dbReference type="EMBL" id="AHK71031.1"/>
    </source>
</evidence>
<dbReference type="EMBL" id="CP004373">
    <property type="protein sequence ID" value="AHK71031.1"/>
    <property type="molecule type" value="Genomic_DNA"/>
</dbReference>
<name>A0A067Z216_GLUOY</name>
<organism evidence="1 2">
    <name type="scientific">Gluconobacter oxydans DSM 3504</name>
    <dbReference type="NCBI Taxonomy" id="1288313"/>
    <lineage>
        <taxon>Bacteria</taxon>
        <taxon>Pseudomonadati</taxon>
        <taxon>Pseudomonadota</taxon>
        <taxon>Alphaproteobacteria</taxon>
        <taxon>Acetobacterales</taxon>
        <taxon>Acetobacteraceae</taxon>
        <taxon>Gluconobacter</taxon>
    </lineage>
</organism>